<dbReference type="InterPro" id="IPR007111">
    <property type="entry name" value="NACHT_NTPase"/>
</dbReference>
<organism evidence="2 3">
    <name type="scientific">Scylla paramamosain</name>
    <name type="common">Mud crab</name>
    <dbReference type="NCBI Taxonomy" id="85552"/>
    <lineage>
        <taxon>Eukaryota</taxon>
        <taxon>Metazoa</taxon>
        <taxon>Ecdysozoa</taxon>
        <taxon>Arthropoda</taxon>
        <taxon>Crustacea</taxon>
        <taxon>Multicrustacea</taxon>
        <taxon>Malacostraca</taxon>
        <taxon>Eumalacostraca</taxon>
        <taxon>Eucarida</taxon>
        <taxon>Decapoda</taxon>
        <taxon>Pleocyemata</taxon>
        <taxon>Brachyura</taxon>
        <taxon>Eubrachyura</taxon>
        <taxon>Portunoidea</taxon>
        <taxon>Portunidae</taxon>
        <taxon>Portuninae</taxon>
        <taxon>Scylla</taxon>
    </lineage>
</organism>
<proteinExistence type="predicted"/>
<sequence>MAQSVLAMIGSSVHSGIQGEDHHLFRVYKAYSSEARLALLQVLSWGCPKPPSQTFDQYLFSSGRSCRFYRKAFDSQQRGKISTNPSGDRFDVSLLFKMIQLACHSLAPPEDEVWITPDHTRLEYLLTSIKNARNALVHNVSVTTQEKMVEEIETLRDLLTKVVKISGTLYCVNSGMVNQVLRIIHYNLNNIRDQPFAPLDLQDYSNHLVFDSLKATLCLNGAQELKQTYSSKIFLNPLSFLDKNECHLQVGEVFTCLSVQDLRVNSRSRLVHCKELLELMETATSDSEGSCEIQNPSLMILEGQPGSGKTTLLRLYVSHWIQGREDIKGLSDYDLVLHFECRDTCIDSFTQLLLSHMPQTTAKFRKNDLMHVFQSLKAMVLIDGLDELNTTSQKVIREILHLKSSCDLTLICTSRAEKIREVHKLVSDKARVMHMKILGIPIEKREEFVQAYQHQLKQHGVSQQDISGLLEYLHEVPSHLQDFFRFPLNLVLLTFLWDGAQLRVRKINSMTMLYLETHRLMIEKFLDRLMYHPSTHHLPLAKLTSKCESFRAVLYEEALRALAVSEVYLNERATKRLTELCISLDLPREEVFSAFLVATSDDHTLSLSEKVKFPHKGIQDFYAARHIASLVKEGPFPDLSLFISKLDELMKESSVPTFAWRQIVKHTQRLLGKPVSIRSILLEFHEDQSESQDIGRYQNVICHMVNLLHSSDPRSIEHYAAELVTLLDVAKGMSFEHWVDILKESHYNPTLAEEISKVLPKFSWTVRDQDVRAAAAFLSHNCPSQLTIDIMNDPNQLPHLHELLQTAATCINCKIYIFFHHHWRRPEEGSSNSLLLRLVPAQDNSVSPESPSSPDSSDRLRFIDGPKICLLELMGHFTGQAVHMLPTSIKEIRLALADDHDALDWHEALPKLSHMLPSLRNICELPSFAMSLH</sequence>
<dbReference type="Gene3D" id="3.40.50.300">
    <property type="entry name" value="P-loop containing nucleotide triphosphate hydrolases"/>
    <property type="match status" value="1"/>
</dbReference>
<dbReference type="PROSITE" id="PS50837">
    <property type="entry name" value="NACHT"/>
    <property type="match status" value="1"/>
</dbReference>
<dbReference type="InterPro" id="IPR027417">
    <property type="entry name" value="P-loop_NTPase"/>
</dbReference>
<dbReference type="EMBL" id="JARAKH010000007">
    <property type="protein sequence ID" value="KAK8402424.1"/>
    <property type="molecule type" value="Genomic_DNA"/>
</dbReference>
<evidence type="ECO:0000313" key="2">
    <source>
        <dbReference type="EMBL" id="KAK8402424.1"/>
    </source>
</evidence>
<dbReference type="PANTHER" id="PTHR46312:SF2">
    <property type="entry name" value="NUCLEOTIDE-BINDING OLIGOMERIZATION DOMAIN-CONTAINING PROTEIN 2-LIKE"/>
    <property type="match status" value="1"/>
</dbReference>
<dbReference type="AlphaFoldDB" id="A0AAW0UQL2"/>
<feature type="domain" description="NACHT" evidence="1">
    <location>
        <begin position="297"/>
        <end position="400"/>
    </location>
</feature>
<evidence type="ECO:0000259" key="1">
    <source>
        <dbReference type="PROSITE" id="PS50837"/>
    </source>
</evidence>
<dbReference type="SUPFAM" id="SSF52540">
    <property type="entry name" value="P-loop containing nucleoside triphosphate hydrolases"/>
    <property type="match status" value="1"/>
</dbReference>
<protein>
    <recommendedName>
        <fullName evidence="1">NACHT domain-containing protein</fullName>
    </recommendedName>
</protein>
<dbReference type="PANTHER" id="PTHR46312">
    <property type="entry name" value="NACHT DOMAIN-CONTAINING PROTEIN"/>
    <property type="match status" value="1"/>
</dbReference>
<accession>A0AAW0UQL2</accession>
<keyword evidence="3" id="KW-1185">Reference proteome</keyword>
<dbReference type="Proteomes" id="UP001487740">
    <property type="component" value="Unassembled WGS sequence"/>
</dbReference>
<evidence type="ECO:0000313" key="3">
    <source>
        <dbReference type="Proteomes" id="UP001487740"/>
    </source>
</evidence>
<gene>
    <name evidence="2" type="ORF">O3P69_000676</name>
</gene>
<comment type="caution">
    <text evidence="2">The sequence shown here is derived from an EMBL/GenBank/DDBJ whole genome shotgun (WGS) entry which is preliminary data.</text>
</comment>
<reference evidence="2 3" key="1">
    <citation type="submission" date="2023-03" db="EMBL/GenBank/DDBJ databases">
        <title>High-quality genome of Scylla paramamosain provides insights in environmental adaptation.</title>
        <authorList>
            <person name="Zhang L."/>
        </authorList>
    </citation>
    <scope>NUCLEOTIDE SEQUENCE [LARGE SCALE GENOMIC DNA]</scope>
    <source>
        <strain evidence="2">LZ_2023a</strain>
        <tissue evidence="2">Muscle</tissue>
    </source>
</reference>
<dbReference type="Pfam" id="PF05729">
    <property type="entry name" value="NACHT"/>
    <property type="match status" value="1"/>
</dbReference>
<name>A0AAW0UQL2_SCYPA</name>